<sequence length="90" mass="10122">WIWIIVVLVVACCIFGLLKLFHKPKFGKVRATRRSADFNGGGQNYANMNLKGGDEMEPLRAPPSPEPRGRDFQMPTIHAETQLAAPEMHF</sequence>
<comment type="caution">
    <text evidence="2">The sequence shown here is derived from an EMBL/GenBank/DDBJ whole genome shotgun (WGS) entry which is preliminary data.</text>
</comment>
<feature type="non-terminal residue" evidence="2">
    <location>
        <position position="1"/>
    </location>
</feature>
<feature type="region of interest" description="Disordered" evidence="1">
    <location>
        <begin position="40"/>
        <end position="72"/>
    </location>
</feature>
<gene>
    <name evidence="2" type="ORF">PGLA2088_LOCUS8761</name>
</gene>
<organism evidence="2 3">
    <name type="scientific">Polarella glacialis</name>
    <name type="common">Dinoflagellate</name>
    <dbReference type="NCBI Taxonomy" id="89957"/>
    <lineage>
        <taxon>Eukaryota</taxon>
        <taxon>Sar</taxon>
        <taxon>Alveolata</taxon>
        <taxon>Dinophyceae</taxon>
        <taxon>Suessiales</taxon>
        <taxon>Suessiaceae</taxon>
        <taxon>Polarella</taxon>
    </lineage>
</organism>
<name>A0A813IIQ5_POLGL</name>
<evidence type="ECO:0000313" key="3">
    <source>
        <dbReference type="Proteomes" id="UP000626109"/>
    </source>
</evidence>
<evidence type="ECO:0000256" key="1">
    <source>
        <dbReference type="SAM" id="MobiDB-lite"/>
    </source>
</evidence>
<dbReference type="Proteomes" id="UP000626109">
    <property type="component" value="Unassembled WGS sequence"/>
</dbReference>
<feature type="non-terminal residue" evidence="2">
    <location>
        <position position="90"/>
    </location>
</feature>
<proteinExistence type="predicted"/>
<dbReference type="AlphaFoldDB" id="A0A813IIQ5"/>
<evidence type="ECO:0000313" key="2">
    <source>
        <dbReference type="EMBL" id="CAE8651004.1"/>
    </source>
</evidence>
<reference evidence="2" key="1">
    <citation type="submission" date="2021-02" db="EMBL/GenBank/DDBJ databases">
        <authorList>
            <person name="Dougan E. K."/>
            <person name="Rhodes N."/>
            <person name="Thang M."/>
            <person name="Chan C."/>
        </authorList>
    </citation>
    <scope>NUCLEOTIDE SEQUENCE</scope>
</reference>
<protein>
    <submittedName>
        <fullName evidence="2">Uncharacterized protein</fullName>
    </submittedName>
</protein>
<dbReference type="EMBL" id="CAJNNW010009500">
    <property type="protein sequence ID" value="CAE8651004.1"/>
    <property type="molecule type" value="Genomic_DNA"/>
</dbReference>
<accession>A0A813IIQ5</accession>